<dbReference type="EMBL" id="FNFU01000009">
    <property type="protein sequence ID" value="SDK65015.1"/>
    <property type="molecule type" value="Genomic_DNA"/>
</dbReference>
<dbReference type="STRING" id="386301.SAMN05216282_109106"/>
<proteinExistence type="predicted"/>
<keyword evidence="1" id="KW-0812">Transmembrane</keyword>
<gene>
    <name evidence="2" type="ORF">SAMN05216282_109106</name>
</gene>
<evidence type="ECO:0000256" key="1">
    <source>
        <dbReference type="SAM" id="Phobius"/>
    </source>
</evidence>
<keyword evidence="1" id="KW-0472">Membrane</keyword>
<keyword evidence="3" id="KW-1185">Reference proteome</keyword>
<dbReference type="Proteomes" id="UP000198701">
    <property type="component" value="Unassembled WGS sequence"/>
</dbReference>
<feature type="transmembrane region" description="Helical" evidence="1">
    <location>
        <begin position="29"/>
        <end position="45"/>
    </location>
</feature>
<dbReference type="NCBIfam" id="TIGR01167">
    <property type="entry name" value="LPXTG_anchor"/>
    <property type="match status" value="1"/>
</dbReference>
<name>A0A1G9DML1_9MICO</name>
<organism evidence="2 3">
    <name type="scientific">Cryobacterium psychrotolerans</name>
    <dbReference type="NCBI Taxonomy" id="386301"/>
    <lineage>
        <taxon>Bacteria</taxon>
        <taxon>Bacillati</taxon>
        <taxon>Actinomycetota</taxon>
        <taxon>Actinomycetes</taxon>
        <taxon>Micrococcales</taxon>
        <taxon>Microbacteriaceae</taxon>
        <taxon>Cryobacterium</taxon>
    </lineage>
</organism>
<reference evidence="2 3" key="1">
    <citation type="submission" date="2016-10" db="EMBL/GenBank/DDBJ databases">
        <authorList>
            <person name="de Groot N.N."/>
        </authorList>
    </citation>
    <scope>NUCLEOTIDE SEQUENCE [LARGE SCALE GENOMIC DNA]</scope>
    <source>
        <strain evidence="2 3">CGMCC 1.5382</strain>
    </source>
</reference>
<evidence type="ECO:0000313" key="2">
    <source>
        <dbReference type="EMBL" id="SDK65015.1"/>
    </source>
</evidence>
<evidence type="ECO:0000313" key="3">
    <source>
        <dbReference type="Proteomes" id="UP000198701"/>
    </source>
</evidence>
<sequence>MMNLIVFLLVVWLVLSVLGFVIEGLFWLAVIGIVLFLATAAYGWVKRKTAK</sequence>
<keyword evidence="1" id="KW-1133">Transmembrane helix</keyword>
<accession>A0A1G9DML1</accession>
<dbReference type="AlphaFoldDB" id="A0A1G9DML1"/>
<protein>
    <submittedName>
        <fullName evidence="2">LPXTG-motif cell wall anchor domain-containing protein</fullName>
    </submittedName>
</protein>